<reference evidence="1 2" key="1">
    <citation type="journal article" date="2021" name="Elife">
        <title>Chloroplast acquisition without the gene transfer in kleptoplastic sea slugs, Plakobranchus ocellatus.</title>
        <authorList>
            <person name="Maeda T."/>
            <person name="Takahashi S."/>
            <person name="Yoshida T."/>
            <person name="Shimamura S."/>
            <person name="Takaki Y."/>
            <person name="Nagai Y."/>
            <person name="Toyoda A."/>
            <person name="Suzuki Y."/>
            <person name="Arimoto A."/>
            <person name="Ishii H."/>
            <person name="Satoh N."/>
            <person name="Nishiyama T."/>
            <person name="Hasebe M."/>
            <person name="Maruyama T."/>
            <person name="Minagawa J."/>
            <person name="Obokata J."/>
            <person name="Shigenobu S."/>
        </authorList>
    </citation>
    <scope>NUCLEOTIDE SEQUENCE [LARGE SCALE GENOMIC DNA]</scope>
</reference>
<proteinExistence type="predicted"/>
<dbReference type="AlphaFoldDB" id="A0AAV3XV96"/>
<gene>
    <name evidence="1" type="ORF">PoB_000129400</name>
</gene>
<accession>A0AAV3XV96</accession>
<dbReference type="EMBL" id="BLXT01000167">
    <property type="protein sequence ID" value="GFN74788.1"/>
    <property type="molecule type" value="Genomic_DNA"/>
</dbReference>
<comment type="caution">
    <text evidence="1">The sequence shown here is derived from an EMBL/GenBank/DDBJ whole genome shotgun (WGS) entry which is preliminary data.</text>
</comment>
<protein>
    <submittedName>
        <fullName evidence="1">Uncharacterized protein</fullName>
    </submittedName>
</protein>
<keyword evidence="2" id="KW-1185">Reference proteome</keyword>
<sequence>MHNQGFNLNIINAQCEIDRDEELTCPICCQYFAQQRGYAYQQLGSRFVMEICLMLVQLGRVPNAALRLVLRAVRSTPIVILELAAGCEPLSLTRGEQTVLAQERYLRTGVDTPPGGRGIRH</sequence>
<evidence type="ECO:0000313" key="2">
    <source>
        <dbReference type="Proteomes" id="UP000735302"/>
    </source>
</evidence>
<organism evidence="1 2">
    <name type="scientific">Plakobranchus ocellatus</name>
    <dbReference type="NCBI Taxonomy" id="259542"/>
    <lineage>
        <taxon>Eukaryota</taxon>
        <taxon>Metazoa</taxon>
        <taxon>Spiralia</taxon>
        <taxon>Lophotrochozoa</taxon>
        <taxon>Mollusca</taxon>
        <taxon>Gastropoda</taxon>
        <taxon>Heterobranchia</taxon>
        <taxon>Euthyneura</taxon>
        <taxon>Panpulmonata</taxon>
        <taxon>Sacoglossa</taxon>
        <taxon>Placobranchoidea</taxon>
        <taxon>Plakobranchidae</taxon>
        <taxon>Plakobranchus</taxon>
    </lineage>
</organism>
<dbReference type="Proteomes" id="UP000735302">
    <property type="component" value="Unassembled WGS sequence"/>
</dbReference>
<evidence type="ECO:0000313" key="1">
    <source>
        <dbReference type="EMBL" id="GFN74788.1"/>
    </source>
</evidence>
<name>A0AAV3XV96_9GAST</name>